<name>A0AAW0N1X4_9GOBI</name>
<reference evidence="6" key="1">
    <citation type="submission" date="2024-04" db="EMBL/GenBank/DDBJ databases">
        <title>Salinicola lusitanus LLJ914,a marine bacterium isolated from the Okinawa Trough.</title>
        <authorList>
            <person name="Li J."/>
        </authorList>
    </citation>
    <scope>NUCLEOTIDE SEQUENCE [LARGE SCALE GENOMIC DNA]</scope>
</reference>
<dbReference type="PANTHER" id="PTHR17103:SF10">
    <property type="entry name" value="NEUREXOPHILIN-4"/>
    <property type="match status" value="1"/>
</dbReference>
<organism evidence="5 6">
    <name type="scientific">Mugilogobius chulae</name>
    <name type="common">yellowstripe goby</name>
    <dbReference type="NCBI Taxonomy" id="88201"/>
    <lineage>
        <taxon>Eukaryota</taxon>
        <taxon>Metazoa</taxon>
        <taxon>Chordata</taxon>
        <taxon>Craniata</taxon>
        <taxon>Vertebrata</taxon>
        <taxon>Euteleostomi</taxon>
        <taxon>Actinopterygii</taxon>
        <taxon>Neopterygii</taxon>
        <taxon>Teleostei</taxon>
        <taxon>Neoteleostei</taxon>
        <taxon>Acanthomorphata</taxon>
        <taxon>Gobiaria</taxon>
        <taxon>Gobiiformes</taxon>
        <taxon>Gobioidei</taxon>
        <taxon>Gobiidae</taxon>
        <taxon>Gobionellinae</taxon>
        <taxon>Mugilogobius</taxon>
    </lineage>
</organism>
<dbReference type="EMBL" id="JBBPFD010000020">
    <property type="protein sequence ID" value="KAK7884345.1"/>
    <property type="molecule type" value="Genomic_DNA"/>
</dbReference>
<dbReference type="Pfam" id="PF06312">
    <property type="entry name" value="Neurexophilin"/>
    <property type="match status" value="1"/>
</dbReference>
<evidence type="ECO:0000256" key="1">
    <source>
        <dbReference type="ARBA" id="ARBA00004613"/>
    </source>
</evidence>
<evidence type="ECO:0000313" key="6">
    <source>
        <dbReference type="Proteomes" id="UP001460270"/>
    </source>
</evidence>
<dbReference type="AlphaFoldDB" id="A0AAW0N1X4"/>
<evidence type="ECO:0000256" key="4">
    <source>
        <dbReference type="SAM" id="MobiDB-lite"/>
    </source>
</evidence>
<dbReference type="GO" id="GO:0005576">
    <property type="term" value="C:extracellular region"/>
    <property type="evidence" value="ECO:0007669"/>
    <property type="project" value="UniProtKB-SubCell"/>
</dbReference>
<feature type="compositionally biased region" description="Pro residues" evidence="4">
    <location>
        <begin position="108"/>
        <end position="126"/>
    </location>
</feature>
<feature type="region of interest" description="Disordered" evidence="4">
    <location>
        <begin position="108"/>
        <end position="131"/>
    </location>
</feature>
<gene>
    <name evidence="5" type="ORF">WMY93_027468</name>
</gene>
<keyword evidence="3" id="KW-0964">Secreted</keyword>
<dbReference type="Proteomes" id="UP001460270">
    <property type="component" value="Unassembled WGS sequence"/>
</dbReference>
<accession>A0AAW0N1X4</accession>
<evidence type="ECO:0008006" key="7">
    <source>
        <dbReference type="Google" id="ProtNLM"/>
    </source>
</evidence>
<dbReference type="InterPro" id="IPR026845">
    <property type="entry name" value="NXPH/NXPE"/>
</dbReference>
<proteinExistence type="inferred from homology"/>
<dbReference type="PANTHER" id="PTHR17103">
    <property type="entry name" value="NEUREXOPHILIN"/>
    <property type="match status" value="1"/>
</dbReference>
<comment type="caution">
    <text evidence="5">The sequence shown here is derived from an EMBL/GenBank/DDBJ whole genome shotgun (WGS) entry which is preliminary data.</text>
</comment>
<protein>
    <recommendedName>
        <fullName evidence="7">Neurexophilin 4</fullName>
    </recommendedName>
</protein>
<evidence type="ECO:0000256" key="3">
    <source>
        <dbReference type="ARBA" id="ARBA00022525"/>
    </source>
</evidence>
<sequence length="215" mass="24110">MILHNGRNNMARSHIYTASAQGTFWAKSWRQEWVESQTENLEGTFKQTGLRGLQSGEYPESTVEGQRGLFSQSQTHVQRPSDHLHQAQNPCLRLAGTVRLASELLPGPRPYLYRPPNPPPPPPKTKPPAKTSQKAKKILGWGDFYFNVKTLKFSLLVTGKIVDHINGTFSVYFRHNSSRLGNISVSIVPPSKAVGWEVQTEPQSKNSVMISDTFQ</sequence>
<keyword evidence="6" id="KW-1185">Reference proteome</keyword>
<evidence type="ECO:0000313" key="5">
    <source>
        <dbReference type="EMBL" id="KAK7884345.1"/>
    </source>
</evidence>
<evidence type="ECO:0000256" key="2">
    <source>
        <dbReference type="ARBA" id="ARBA00008118"/>
    </source>
</evidence>
<comment type="subcellular location">
    <subcellularLocation>
        <location evidence="1">Secreted</location>
    </subcellularLocation>
</comment>
<dbReference type="InterPro" id="IPR010450">
    <property type="entry name" value="Nxph"/>
</dbReference>
<comment type="similarity">
    <text evidence="2">Belongs to the neurexophilin family.</text>
</comment>
<dbReference type="GO" id="GO:0005102">
    <property type="term" value="F:signaling receptor binding"/>
    <property type="evidence" value="ECO:0007669"/>
    <property type="project" value="TreeGrafter"/>
</dbReference>